<dbReference type="KEGG" id="otm:OSB_21750"/>
<reference evidence="5 6" key="1">
    <citation type="journal article" date="2015" name="Genome Announc.">
        <title>Closed Genome Sequence of Octadecabacter temperatus SB1, the First Mesophilic Species of the Genus Octadecabacter.</title>
        <authorList>
            <person name="Voget S."/>
            <person name="Billerbeck S."/>
            <person name="Simon M."/>
            <person name="Daniel R."/>
        </authorList>
    </citation>
    <scope>NUCLEOTIDE SEQUENCE [LARGE SCALE GENOMIC DNA]</scope>
    <source>
        <strain evidence="5 6">SB1</strain>
    </source>
</reference>
<keyword evidence="6" id="KW-1185">Reference proteome</keyword>
<dbReference type="SUPFAM" id="SSF88946">
    <property type="entry name" value="Sigma2 domain of RNA polymerase sigma factors"/>
    <property type="match status" value="1"/>
</dbReference>
<dbReference type="Gene3D" id="1.10.1740.10">
    <property type="match status" value="1"/>
</dbReference>
<evidence type="ECO:0000256" key="1">
    <source>
        <dbReference type="ARBA" id="ARBA00010641"/>
    </source>
</evidence>
<dbReference type="GO" id="GO:0003677">
    <property type="term" value="F:DNA binding"/>
    <property type="evidence" value="ECO:0007669"/>
    <property type="project" value="InterPro"/>
</dbReference>
<dbReference type="NCBIfam" id="TIGR02937">
    <property type="entry name" value="sigma70-ECF"/>
    <property type="match status" value="1"/>
</dbReference>
<dbReference type="Pfam" id="PF08281">
    <property type="entry name" value="Sigma70_r4_2"/>
    <property type="match status" value="1"/>
</dbReference>
<name>A0A0K0Y6Y7_9RHOB</name>
<dbReference type="Pfam" id="PF04542">
    <property type="entry name" value="Sigma70_r2"/>
    <property type="match status" value="1"/>
</dbReference>
<sequence length="201" mass="23212">MGENQRNTTSSHNLPDASDKEAVAGFVRENIQWMMQVALHYLRDIPLAEDAVQIAFSKIFTKSDQFKGQVRIQAWMRSIVVNEALMILRKRKSLKEDNTIDPLLPEFDKWKCRVEMPWVNVPNPEDLLITEQTRQTVRAAIDKLSDAYRVVLLLRDIEEQTTAEVAEALEISEANVKVRLHRARAALKTLLEPQMREGRFN</sequence>
<dbReference type="AlphaFoldDB" id="A0A0K0Y6Y7"/>
<evidence type="ECO:0000256" key="2">
    <source>
        <dbReference type="ARBA" id="ARBA00023015"/>
    </source>
</evidence>
<dbReference type="InterPro" id="IPR039425">
    <property type="entry name" value="RNA_pol_sigma-70-like"/>
</dbReference>
<dbReference type="Gene3D" id="1.10.10.10">
    <property type="entry name" value="Winged helix-like DNA-binding domain superfamily/Winged helix DNA-binding domain"/>
    <property type="match status" value="1"/>
</dbReference>
<dbReference type="STRING" id="1458307.OSB_21750"/>
<dbReference type="InterPro" id="IPR007627">
    <property type="entry name" value="RNA_pol_sigma70_r2"/>
</dbReference>
<dbReference type="GO" id="GO:0016987">
    <property type="term" value="F:sigma factor activity"/>
    <property type="evidence" value="ECO:0007669"/>
    <property type="project" value="UniProtKB-KW"/>
</dbReference>
<dbReference type="InterPro" id="IPR036388">
    <property type="entry name" value="WH-like_DNA-bd_sf"/>
</dbReference>
<dbReference type="InterPro" id="IPR014284">
    <property type="entry name" value="RNA_pol_sigma-70_dom"/>
</dbReference>
<proteinExistence type="inferred from homology"/>
<keyword evidence="4" id="KW-0804">Transcription</keyword>
<keyword evidence="3" id="KW-0731">Sigma factor</keyword>
<evidence type="ECO:0000313" key="6">
    <source>
        <dbReference type="Proteomes" id="UP000067444"/>
    </source>
</evidence>
<dbReference type="SUPFAM" id="SSF88659">
    <property type="entry name" value="Sigma3 and sigma4 domains of RNA polymerase sigma factors"/>
    <property type="match status" value="1"/>
</dbReference>
<accession>A0A0K0Y6Y7</accession>
<keyword evidence="2" id="KW-0805">Transcription regulation</keyword>
<evidence type="ECO:0000313" key="5">
    <source>
        <dbReference type="EMBL" id="AKS46714.1"/>
    </source>
</evidence>
<dbReference type="RefSeq" id="WP_049834998.1">
    <property type="nucleotide sequence ID" value="NZ_CP012160.1"/>
</dbReference>
<dbReference type="CDD" id="cd06171">
    <property type="entry name" value="Sigma70_r4"/>
    <property type="match status" value="1"/>
</dbReference>
<dbReference type="OrthoDB" id="7861343at2"/>
<organism evidence="5 6">
    <name type="scientific">Octadecabacter temperatus</name>
    <dbReference type="NCBI Taxonomy" id="1458307"/>
    <lineage>
        <taxon>Bacteria</taxon>
        <taxon>Pseudomonadati</taxon>
        <taxon>Pseudomonadota</taxon>
        <taxon>Alphaproteobacteria</taxon>
        <taxon>Rhodobacterales</taxon>
        <taxon>Roseobacteraceae</taxon>
        <taxon>Octadecabacter</taxon>
    </lineage>
</organism>
<dbReference type="Proteomes" id="UP000067444">
    <property type="component" value="Chromosome"/>
</dbReference>
<evidence type="ECO:0000256" key="4">
    <source>
        <dbReference type="ARBA" id="ARBA00023163"/>
    </source>
</evidence>
<comment type="similarity">
    <text evidence="1">Belongs to the sigma-70 factor family. ECF subfamily.</text>
</comment>
<dbReference type="InterPro" id="IPR013249">
    <property type="entry name" value="RNA_pol_sigma70_r4_t2"/>
</dbReference>
<evidence type="ECO:0000256" key="3">
    <source>
        <dbReference type="ARBA" id="ARBA00023082"/>
    </source>
</evidence>
<dbReference type="PANTHER" id="PTHR43133">
    <property type="entry name" value="RNA POLYMERASE ECF-TYPE SIGMA FACTO"/>
    <property type="match status" value="1"/>
</dbReference>
<dbReference type="EMBL" id="CP012160">
    <property type="protein sequence ID" value="AKS46714.1"/>
    <property type="molecule type" value="Genomic_DNA"/>
</dbReference>
<dbReference type="InterPro" id="IPR013325">
    <property type="entry name" value="RNA_pol_sigma_r2"/>
</dbReference>
<dbReference type="PANTHER" id="PTHR43133:SF51">
    <property type="entry name" value="RNA POLYMERASE SIGMA FACTOR"/>
    <property type="match status" value="1"/>
</dbReference>
<protein>
    <submittedName>
        <fullName evidence="5">ECF RNA polymerase sigma factor SigW</fullName>
    </submittedName>
</protein>
<gene>
    <name evidence="5" type="primary">sigW_2</name>
    <name evidence="5" type="ORF">OSB_21750</name>
</gene>
<dbReference type="GO" id="GO:0006352">
    <property type="term" value="P:DNA-templated transcription initiation"/>
    <property type="evidence" value="ECO:0007669"/>
    <property type="project" value="InterPro"/>
</dbReference>
<dbReference type="InterPro" id="IPR013324">
    <property type="entry name" value="RNA_pol_sigma_r3/r4-like"/>
</dbReference>